<proteinExistence type="predicted"/>
<organism evidence="1 2">
    <name type="scientific">Hibiscus sabdariffa</name>
    <name type="common">roselle</name>
    <dbReference type="NCBI Taxonomy" id="183260"/>
    <lineage>
        <taxon>Eukaryota</taxon>
        <taxon>Viridiplantae</taxon>
        <taxon>Streptophyta</taxon>
        <taxon>Embryophyta</taxon>
        <taxon>Tracheophyta</taxon>
        <taxon>Spermatophyta</taxon>
        <taxon>Magnoliopsida</taxon>
        <taxon>eudicotyledons</taxon>
        <taxon>Gunneridae</taxon>
        <taxon>Pentapetalae</taxon>
        <taxon>rosids</taxon>
        <taxon>malvids</taxon>
        <taxon>Malvales</taxon>
        <taxon>Malvaceae</taxon>
        <taxon>Malvoideae</taxon>
        <taxon>Hibiscus</taxon>
    </lineage>
</organism>
<dbReference type="Proteomes" id="UP001472677">
    <property type="component" value="Unassembled WGS sequence"/>
</dbReference>
<protein>
    <submittedName>
        <fullName evidence="1">Uncharacterized protein</fullName>
    </submittedName>
</protein>
<evidence type="ECO:0000313" key="2">
    <source>
        <dbReference type="Proteomes" id="UP001472677"/>
    </source>
</evidence>
<name>A0ABR2E0N9_9ROSI</name>
<comment type="caution">
    <text evidence="1">The sequence shown here is derived from an EMBL/GenBank/DDBJ whole genome shotgun (WGS) entry which is preliminary data.</text>
</comment>
<evidence type="ECO:0000313" key="1">
    <source>
        <dbReference type="EMBL" id="KAK8550743.1"/>
    </source>
</evidence>
<reference evidence="1 2" key="1">
    <citation type="journal article" date="2024" name="G3 (Bethesda)">
        <title>Genome assembly of Hibiscus sabdariffa L. provides insights into metabolisms of medicinal natural products.</title>
        <authorList>
            <person name="Kim T."/>
        </authorList>
    </citation>
    <scope>NUCLEOTIDE SEQUENCE [LARGE SCALE GENOMIC DNA]</scope>
    <source>
        <strain evidence="1">TK-2024</strain>
        <tissue evidence="1">Old leaves</tissue>
    </source>
</reference>
<sequence length="116" mass="12550">MGLLSLLANPPLLKTWTSSLKLQLGSSSKVLTQRCHQWCRLKHQTIPETGEAIRQAQLPSTTGSGMDSFVLTQGISSDIIGKPSSVTLSDVVKFIYYLRSPAGQQKACSARSGMVK</sequence>
<accession>A0ABR2E0N9</accession>
<keyword evidence="2" id="KW-1185">Reference proteome</keyword>
<gene>
    <name evidence="1" type="ORF">V6N12_039434</name>
</gene>
<dbReference type="EMBL" id="JBBPBM010000020">
    <property type="protein sequence ID" value="KAK8550743.1"/>
    <property type="molecule type" value="Genomic_DNA"/>
</dbReference>